<proteinExistence type="predicted"/>
<keyword evidence="2" id="KW-1185">Reference proteome</keyword>
<protein>
    <submittedName>
        <fullName evidence="1">Uncharacterized protein</fullName>
    </submittedName>
</protein>
<dbReference type="EMBL" id="QTSX02001598">
    <property type="protein sequence ID" value="KAJ9080133.1"/>
    <property type="molecule type" value="Genomic_DNA"/>
</dbReference>
<organism evidence="1 2">
    <name type="scientific">Entomophthora muscae</name>
    <dbReference type="NCBI Taxonomy" id="34485"/>
    <lineage>
        <taxon>Eukaryota</taxon>
        <taxon>Fungi</taxon>
        <taxon>Fungi incertae sedis</taxon>
        <taxon>Zoopagomycota</taxon>
        <taxon>Entomophthoromycotina</taxon>
        <taxon>Entomophthoromycetes</taxon>
        <taxon>Entomophthorales</taxon>
        <taxon>Entomophthoraceae</taxon>
        <taxon>Entomophthora</taxon>
    </lineage>
</organism>
<evidence type="ECO:0000313" key="2">
    <source>
        <dbReference type="Proteomes" id="UP001165960"/>
    </source>
</evidence>
<name>A0ACC2TZX9_9FUNG</name>
<evidence type="ECO:0000313" key="1">
    <source>
        <dbReference type="EMBL" id="KAJ9080133.1"/>
    </source>
</evidence>
<dbReference type="Proteomes" id="UP001165960">
    <property type="component" value="Unassembled WGS sequence"/>
</dbReference>
<accession>A0ACC2TZX9</accession>
<sequence length="583" mass="64779">MKLALVGYILASVQGEYDYIVVGSGTGGGTVAAELANSGFYTLLIEAGPERLSPYSTTPAFNAIASEDRDISFGFDVKHFTSGTLADKTYFYPRVGALGGCSIHNTMIALYPVESDFQAMVEATGDSGFNEENMRTYFTRIENNHYVLQPRMPKEHGYRGWFDISYVDITRIFRMDLVLIDLFRVVVGNPMRDVNTRRIMSNKLNTGLEGRINIPQAVDTRNYERSNFVGFINAARSTGNLVIWADTFVTKLILENNTVSGVEYRKGKYLYKASPRSTSNPTYTAGSVTAKKEVIVSGGAFNTPQLLMLSGIGDPAHLREMGIKPKVNLPGVGHGLMDRYEVPVVIEFSRNISLLEPCTFTADAKLDPCYREYKESQSGPYISNGLVSGEIHRSSPSVPEPDLFILNTLSGFHGYFRGYSNDIARHSNRFSQIILKALTNHTGFVKLKSKDPFATPEINFNSFSNGDADLDILVQAIRRSRNYLDSIVEGHKEIYPGPHITSDAQLRKFVKEIAWGHHACCTAKIGQGRMAVLDGRFRVRNVRGLRVVDASAFPEIPGFFPSLYLHMLAMRAADLIAQDSKHF</sequence>
<reference evidence="1" key="1">
    <citation type="submission" date="2022-04" db="EMBL/GenBank/DDBJ databases">
        <title>Genome of the entomopathogenic fungus Entomophthora muscae.</title>
        <authorList>
            <person name="Elya C."/>
            <person name="Lovett B.R."/>
            <person name="Lee E."/>
            <person name="Macias A.M."/>
            <person name="Hajek A.E."/>
            <person name="De Bivort B.L."/>
            <person name="Kasson M.T."/>
            <person name="De Fine Licht H.H."/>
            <person name="Stajich J.E."/>
        </authorList>
    </citation>
    <scope>NUCLEOTIDE SEQUENCE</scope>
    <source>
        <strain evidence="1">Berkeley</strain>
    </source>
</reference>
<gene>
    <name evidence="1" type="ORF">DSO57_1028218</name>
</gene>
<comment type="caution">
    <text evidence="1">The sequence shown here is derived from an EMBL/GenBank/DDBJ whole genome shotgun (WGS) entry which is preliminary data.</text>
</comment>